<feature type="signal peptide" evidence="1">
    <location>
        <begin position="1"/>
        <end position="18"/>
    </location>
</feature>
<accession>A0A921RBW3</accession>
<evidence type="ECO:0000256" key="1">
    <source>
        <dbReference type="SAM" id="SignalP"/>
    </source>
</evidence>
<evidence type="ECO:0000313" key="2">
    <source>
        <dbReference type="EMBL" id="KAG0536884.1"/>
    </source>
</evidence>
<dbReference type="Proteomes" id="UP000807115">
    <property type="component" value="Chromosome 3"/>
</dbReference>
<dbReference type="AlphaFoldDB" id="A0A921RBW3"/>
<keyword evidence="1" id="KW-0732">Signal</keyword>
<name>A0A921RBW3_SORBI</name>
<gene>
    <name evidence="2" type="ORF">BDA96_03G100300</name>
</gene>
<proteinExistence type="predicted"/>
<organism evidence="2 3">
    <name type="scientific">Sorghum bicolor</name>
    <name type="common">Sorghum</name>
    <name type="synonym">Sorghum vulgare</name>
    <dbReference type="NCBI Taxonomy" id="4558"/>
    <lineage>
        <taxon>Eukaryota</taxon>
        <taxon>Viridiplantae</taxon>
        <taxon>Streptophyta</taxon>
        <taxon>Embryophyta</taxon>
        <taxon>Tracheophyta</taxon>
        <taxon>Spermatophyta</taxon>
        <taxon>Magnoliopsida</taxon>
        <taxon>Liliopsida</taxon>
        <taxon>Poales</taxon>
        <taxon>Poaceae</taxon>
        <taxon>PACMAD clade</taxon>
        <taxon>Panicoideae</taxon>
        <taxon>Andropogonodae</taxon>
        <taxon>Andropogoneae</taxon>
        <taxon>Sorghinae</taxon>
        <taxon>Sorghum</taxon>
    </lineage>
</organism>
<comment type="caution">
    <text evidence="2">The sequence shown here is derived from an EMBL/GenBank/DDBJ whole genome shotgun (WGS) entry which is preliminary data.</text>
</comment>
<evidence type="ECO:0000313" key="3">
    <source>
        <dbReference type="Proteomes" id="UP000807115"/>
    </source>
</evidence>
<feature type="chain" id="PRO_5037140685" evidence="1">
    <location>
        <begin position="19"/>
        <end position="50"/>
    </location>
</feature>
<reference evidence="2" key="2">
    <citation type="submission" date="2020-10" db="EMBL/GenBank/DDBJ databases">
        <authorList>
            <person name="Cooper E.A."/>
            <person name="Brenton Z.W."/>
            <person name="Flinn B.S."/>
            <person name="Jenkins J."/>
            <person name="Shu S."/>
            <person name="Flowers D."/>
            <person name="Luo F."/>
            <person name="Wang Y."/>
            <person name="Xia P."/>
            <person name="Barry K."/>
            <person name="Daum C."/>
            <person name="Lipzen A."/>
            <person name="Yoshinaga Y."/>
            <person name="Schmutz J."/>
            <person name="Saski C."/>
            <person name="Vermerris W."/>
            <person name="Kresovich S."/>
        </authorList>
    </citation>
    <scope>NUCLEOTIDE SEQUENCE</scope>
</reference>
<dbReference type="PROSITE" id="PS51257">
    <property type="entry name" value="PROKAR_LIPOPROTEIN"/>
    <property type="match status" value="1"/>
</dbReference>
<dbReference type="EMBL" id="CM027682">
    <property type="protein sequence ID" value="KAG0536884.1"/>
    <property type="molecule type" value="Genomic_DNA"/>
</dbReference>
<sequence length="50" mass="5487">MAVKQLLFLLGLALSCSSFLGHCKWALDGLVMPFVHIGLELVIFIVETVL</sequence>
<reference evidence="2" key="1">
    <citation type="journal article" date="2019" name="BMC Genomics">
        <title>A new reference genome for Sorghum bicolor reveals high levels of sequence similarity between sweet and grain genotypes: implications for the genetics of sugar metabolism.</title>
        <authorList>
            <person name="Cooper E.A."/>
            <person name="Brenton Z.W."/>
            <person name="Flinn B.S."/>
            <person name="Jenkins J."/>
            <person name="Shu S."/>
            <person name="Flowers D."/>
            <person name="Luo F."/>
            <person name="Wang Y."/>
            <person name="Xia P."/>
            <person name="Barry K."/>
            <person name="Daum C."/>
            <person name="Lipzen A."/>
            <person name="Yoshinaga Y."/>
            <person name="Schmutz J."/>
            <person name="Saski C."/>
            <person name="Vermerris W."/>
            <person name="Kresovich S."/>
        </authorList>
    </citation>
    <scope>NUCLEOTIDE SEQUENCE</scope>
</reference>
<protein>
    <submittedName>
        <fullName evidence="2">Uncharacterized protein</fullName>
    </submittedName>
</protein>